<dbReference type="Proteomes" id="UP001344906">
    <property type="component" value="Unassembled WGS sequence"/>
</dbReference>
<gene>
    <name evidence="1" type="ORF">KDH_12070</name>
</gene>
<keyword evidence="2" id="KW-1185">Reference proteome</keyword>
<protein>
    <submittedName>
        <fullName evidence="1">Uncharacterized protein</fullName>
    </submittedName>
</protein>
<organism evidence="1 2">
    <name type="scientific">Dictyobacter halimunensis</name>
    <dbReference type="NCBI Taxonomy" id="3026934"/>
    <lineage>
        <taxon>Bacteria</taxon>
        <taxon>Bacillati</taxon>
        <taxon>Chloroflexota</taxon>
        <taxon>Ktedonobacteria</taxon>
        <taxon>Ktedonobacterales</taxon>
        <taxon>Dictyobacteraceae</taxon>
        <taxon>Dictyobacter</taxon>
    </lineage>
</organism>
<dbReference type="RefSeq" id="WP_338248046.1">
    <property type="nucleotide sequence ID" value="NZ_BSRI01000001.1"/>
</dbReference>
<proteinExistence type="predicted"/>
<evidence type="ECO:0000313" key="1">
    <source>
        <dbReference type="EMBL" id="GLV54359.1"/>
    </source>
</evidence>
<sequence length="47" mass="5392">MSIHVHTIISQLLQLVVYAHTAVIYANPFIEFIIHCRQAGNFVRLLT</sequence>
<evidence type="ECO:0000313" key="2">
    <source>
        <dbReference type="Proteomes" id="UP001344906"/>
    </source>
</evidence>
<dbReference type="EMBL" id="BSRI01000001">
    <property type="protein sequence ID" value="GLV54359.1"/>
    <property type="molecule type" value="Genomic_DNA"/>
</dbReference>
<name>A0ABQ6FPA7_9CHLR</name>
<accession>A0ABQ6FPA7</accession>
<comment type="caution">
    <text evidence="1">The sequence shown here is derived from an EMBL/GenBank/DDBJ whole genome shotgun (WGS) entry which is preliminary data.</text>
</comment>
<reference evidence="1 2" key="1">
    <citation type="submission" date="2023-02" db="EMBL/GenBank/DDBJ databases">
        <title>Dictyobacter halimunensis sp. nov., a new member of the class Ktedonobacteria from forest soil in a geothermal area.</title>
        <authorList>
            <person name="Rachmania M.K."/>
            <person name="Ningsih F."/>
            <person name="Sakai Y."/>
            <person name="Yabe S."/>
            <person name="Yokota A."/>
            <person name="Sjamsuridzal W."/>
        </authorList>
    </citation>
    <scope>NUCLEOTIDE SEQUENCE [LARGE SCALE GENOMIC DNA]</scope>
    <source>
        <strain evidence="1 2">S3.2.2.5</strain>
    </source>
</reference>